<dbReference type="AlphaFoldDB" id="A0A0F0H139"/>
<organism evidence="14 15">
    <name type="scientific">Lentzea aerocolonigenes</name>
    <name type="common">Lechevalieria aerocolonigenes</name>
    <name type="synonym">Saccharothrix aerocolonigenes</name>
    <dbReference type="NCBI Taxonomy" id="68170"/>
    <lineage>
        <taxon>Bacteria</taxon>
        <taxon>Bacillati</taxon>
        <taxon>Actinomycetota</taxon>
        <taxon>Actinomycetes</taxon>
        <taxon>Pseudonocardiales</taxon>
        <taxon>Pseudonocardiaceae</taxon>
        <taxon>Lentzea</taxon>
    </lineage>
</organism>
<keyword evidence="4" id="KW-0645">Protease</keyword>
<dbReference type="Proteomes" id="UP000033393">
    <property type="component" value="Unassembled WGS sequence"/>
</dbReference>
<dbReference type="Pfam" id="PF01435">
    <property type="entry name" value="Peptidase_M48"/>
    <property type="match status" value="1"/>
</dbReference>
<name>A0A0F0H139_LENAE</name>
<evidence type="ECO:0000256" key="9">
    <source>
        <dbReference type="ARBA" id="ARBA00022989"/>
    </source>
</evidence>
<protein>
    <recommendedName>
        <fullName evidence="13">Peptidase M48 domain-containing protein</fullName>
    </recommendedName>
</protein>
<keyword evidence="7" id="KW-0378">Hydrolase</keyword>
<keyword evidence="8" id="KW-0862">Zinc</keyword>
<dbReference type="InterPro" id="IPR001915">
    <property type="entry name" value="Peptidase_M48"/>
</dbReference>
<evidence type="ECO:0000256" key="5">
    <source>
        <dbReference type="ARBA" id="ARBA00022692"/>
    </source>
</evidence>
<accession>A0A0F0H139</accession>
<keyword evidence="9 12" id="KW-1133">Transmembrane helix</keyword>
<sequence>MFVMRAVVAVALLVGVYVLVLVVLAAIVLVDVLFFVNGRPIGFIWFTVIGGMLAFALLSGLFTLAGSSDDEVRGELVGEQDEPELWALVHRLSAEVGTRPPDRIFIVPEANAAVSQRTRLLGLVASTRRMYVGAPLLASMTERQLSFVLAHELGHYGNRDTRLIGVVVAGRVALIRMLTKLNNRSWYHVAVAMMFVSYAKLYFAVTASLSRQQEFAADATATRIAGTEAAVSSLQELPVVEAAWSLFHDKHFRPAWEAGFLPTTIFEAFAGLRGSPELRAHLDAVRQNPPQRQVSQYDSHPPLPERIAAVTALAVPSRGADRPAGALLADNGAVMDKTLVSTLVEELGVKRRVDWATLSHTAVRATRVDQSRRLVRVGGGSLGAVLDALDDGKLTSLLRTDARPGTATSAPRVRREFARGLLIAELTALVELTLADQNRARWESDWLGTTTFHGPDLGTEIEQAADDRGSTAGLRAALAGLSLDQAPTR</sequence>
<dbReference type="GO" id="GO:0046872">
    <property type="term" value="F:metal ion binding"/>
    <property type="evidence" value="ECO:0007669"/>
    <property type="project" value="UniProtKB-KW"/>
</dbReference>
<evidence type="ECO:0000256" key="12">
    <source>
        <dbReference type="SAM" id="Phobius"/>
    </source>
</evidence>
<evidence type="ECO:0000256" key="1">
    <source>
        <dbReference type="ARBA" id="ARBA00001947"/>
    </source>
</evidence>
<evidence type="ECO:0000256" key="2">
    <source>
        <dbReference type="ARBA" id="ARBA00004651"/>
    </source>
</evidence>
<dbReference type="GO" id="GO:0005886">
    <property type="term" value="C:plasma membrane"/>
    <property type="evidence" value="ECO:0007669"/>
    <property type="project" value="UniProtKB-SubCell"/>
</dbReference>
<keyword evidence="11 12" id="KW-0472">Membrane</keyword>
<dbReference type="PANTHER" id="PTHR43221:SF1">
    <property type="entry name" value="PROTEASE HTPX"/>
    <property type="match status" value="1"/>
</dbReference>
<keyword evidence="10" id="KW-0482">Metalloprotease</keyword>
<keyword evidence="5 12" id="KW-0812">Transmembrane</keyword>
<dbReference type="GO" id="GO:0006508">
    <property type="term" value="P:proteolysis"/>
    <property type="evidence" value="ECO:0007669"/>
    <property type="project" value="UniProtKB-KW"/>
</dbReference>
<proteinExistence type="predicted"/>
<comment type="subcellular location">
    <subcellularLocation>
        <location evidence="2">Cell membrane</location>
        <topology evidence="2">Multi-pass membrane protein</topology>
    </subcellularLocation>
</comment>
<evidence type="ECO:0000256" key="10">
    <source>
        <dbReference type="ARBA" id="ARBA00023049"/>
    </source>
</evidence>
<dbReference type="Gene3D" id="3.30.2010.10">
    <property type="entry name" value="Metalloproteases ('zincins'), catalytic domain"/>
    <property type="match status" value="1"/>
</dbReference>
<gene>
    <name evidence="14" type="ORF">UK23_14565</name>
</gene>
<evidence type="ECO:0000256" key="4">
    <source>
        <dbReference type="ARBA" id="ARBA00022670"/>
    </source>
</evidence>
<feature type="transmembrane region" description="Helical" evidence="12">
    <location>
        <begin position="186"/>
        <end position="205"/>
    </location>
</feature>
<evidence type="ECO:0000256" key="3">
    <source>
        <dbReference type="ARBA" id="ARBA00022475"/>
    </source>
</evidence>
<dbReference type="InterPro" id="IPR050083">
    <property type="entry name" value="HtpX_protease"/>
</dbReference>
<dbReference type="EMBL" id="JYJG01000086">
    <property type="protein sequence ID" value="KJK49295.1"/>
    <property type="molecule type" value="Genomic_DNA"/>
</dbReference>
<comment type="cofactor">
    <cofactor evidence="1">
        <name>Zn(2+)</name>
        <dbReference type="ChEBI" id="CHEBI:29105"/>
    </cofactor>
</comment>
<dbReference type="CDD" id="cd07328">
    <property type="entry name" value="M48_Ste24p_like"/>
    <property type="match status" value="1"/>
</dbReference>
<reference evidence="14 15" key="1">
    <citation type="submission" date="2015-02" db="EMBL/GenBank/DDBJ databases">
        <authorList>
            <person name="Ju K.-S."/>
            <person name="Doroghazi J.R."/>
            <person name="Metcalf W."/>
        </authorList>
    </citation>
    <scope>NUCLEOTIDE SEQUENCE [LARGE SCALE GENOMIC DNA]</scope>
    <source>
        <strain evidence="14 15">NRRL B-16140</strain>
    </source>
</reference>
<dbReference type="PATRIC" id="fig|68170.10.peg.3002"/>
<evidence type="ECO:0000256" key="6">
    <source>
        <dbReference type="ARBA" id="ARBA00022723"/>
    </source>
</evidence>
<keyword evidence="15" id="KW-1185">Reference proteome</keyword>
<keyword evidence="6" id="KW-0479">Metal-binding</keyword>
<evidence type="ECO:0000256" key="8">
    <source>
        <dbReference type="ARBA" id="ARBA00022833"/>
    </source>
</evidence>
<keyword evidence="3" id="KW-1003">Cell membrane</keyword>
<evidence type="ECO:0000313" key="14">
    <source>
        <dbReference type="EMBL" id="KJK49295.1"/>
    </source>
</evidence>
<feature type="transmembrane region" description="Helical" evidence="12">
    <location>
        <begin position="42"/>
        <end position="64"/>
    </location>
</feature>
<evidence type="ECO:0000313" key="15">
    <source>
        <dbReference type="Proteomes" id="UP000033393"/>
    </source>
</evidence>
<evidence type="ECO:0000256" key="7">
    <source>
        <dbReference type="ARBA" id="ARBA00022801"/>
    </source>
</evidence>
<dbReference type="PANTHER" id="PTHR43221">
    <property type="entry name" value="PROTEASE HTPX"/>
    <property type="match status" value="1"/>
</dbReference>
<comment type="caution">
    <text evidence="14">The sequence shown here is derived from an EMBL/GenBank/DDBJ whole genome shotgun (WGS) entry which is preliminary data.</text>
</comment>
<feature type="domain" description="Peptidase M48" evidence="13">
    <location>
        <begin position="121"/>
        <end position="312"/>
    </location>
</feature>
<dbReference type="GO" id="GO:0004222">
    <property type="term" value="F:metalloendopeptidase activity"/>
    <property type="evidence" value="ECO:0007669"/>
    <property type="project" value="InterPro"/>
</dbReference>
<evidence type="ECO:0000259" key="13">
    <source>
        <dbReference type="Pfam" id="PF01435"/>
    </source>
</evidence>
<feature type="transmembrane region" description="Helical" evidence="12">
    <location>
        <begin position="7"/>
        <end position="36"/>
    </location>
</feature>
<evidence type="ECO:0000256" key="11">
    <source>
        <dbReference type="ARBA" id="ARBA00023136"/>
    </source>
</evidence>